<reference evidence="2 3" key="1">
    <citation type="journal article" date="2016" name="Antonie Van Leeuwenhoek">
        <title>Dongia soli sp. nov., isolated from soil from Dokdo, Korea.</title>
        <authorList>
            <person name="Kim D.U."/>
            <person name="Lee H."/>
            <person name="Kim H."/>
            <person name="Kim S.G."/>
            <person name="Ka J.O."/>
        </authorList>
    </citation>
    <scope>NUCLEOTIDE SEQUENCE [LARGE SCALE GENOMIC DNA]</scope>
    <source>
        <strain evidence="2 3">D78</strain>
    </source>
</reference>
<dbReference type="Proteomes" id="UP001279642">
    <property type="component" value="Unassembled WGS sequence"/>
</dbReference>
<dbReference type="CDD" id="cd16279">
    <property type="entry name" value="metallo-hydrolase-like_MBL-fold"/>
    <property type="match status" value="1"/>
</dbReference>
<dbReference type="PANTHER" id="PTHR42663">
    <property type="entry name" value="HYDROLASE C777.06C-RELATED-RELATED"/>
    <property type="match status" value="1"/>
</dbReference>
<dbReference type="SMART" id="SM00849">
    <property type="entry name" value="Lactamase_B"/>
    <property type="match status" value="1"/>
</dbReference>
<gene>
    <name evidence="2" type="ORF">SMD27_09635</name>
</gene>
<evidence type="ECO:0000259" key="1">
    <source>
        <dbReference type="SMART" id="SM00849"/>
    </source>
</evidence>
<dbReference type="Gene3D" id="3.60.15.10">
    <property type="entry name" value="Ribonuclease Z/Hydroxyacylglutathione hydrolase-like"/>
    <property type="match status" value="1"/>
</dbReference>
<dbReference type="InterPro" id="IPR036866">
    <property type="entry name" value="RibonucZ/Hydroxyglut_hydro"/>
</dbReference>
<organism evidence="2 3">
    <name type="scientific">Dongia soli</name>
    <dbReference type="NCBI Taxonomy" id="600628"/>
    <lineage>
        <taxon>Bacteria</taxon>
        <taxon>Pseudomonadati</taxon>
        <taxon>Pseudomonadota</taxon>
        <taxon>Alphaproteobacteria</taxon>
        <taxon>Rhodospirillales</taxon>
        <taxon>Dongiaceae</taxon>
        <taxon>Dongia</taxon>
    </lineage>
</organism>
<proteinExistence type="predicted"/>
<name>A0ABU5EAD2_9PROT</name>
<evidence type="ECO:0000313" key="3">
    <source>
        <dbReference type="Proteomes" id="UP001279642"/>
    </source>
</evidence>
<dbReference type="PANTHER" id="PTHR42663:SF6">
    <property type="entry name" value="HYDROLASE C777.06C-RELATED"/>
    <property type="match status" value="1"/>
</dbReference>
<dbReference type="InterPro" id="IPR001279">
    <property type="entry name" value="Metallo-B-lactamas"/>
</dbReference>
<dbReference type="Pfam" id="PF12706">
    <property type="entry name" value="Lactamase_B_2"/>
    <property type="match status" value="1"/>
</dbReference>
<dbReference type="EMBL" id="JAXCLW010000002">
    <property type="protein sequence ID" value="MDY0883106.1"/>
    <property type="molecule type" value="Genomic_DNA"/>
</dbReference>
<accession>A0ABU5EAD2</accession>
<dbReference type="RefSeq" id="WP_320508155.1">
    <property type="nucleotide sequence ID" value="NZ_JAXCLW010000002.1"/>
</dbReference>
<feature type="domain" description="Metallo-beta-lactamase" evidence="1">
    <location>
        <begin position="38"/>
        <end position="233"/>
    </location>
</feature>
<sequence>MTTMAKVTVLGCGGSGGVPMIGPNWGKCNPDNPKNRRRRVSVLVEHPRAKILLDTSPDLRMQMLDAGVGKIDAILYTHDHADHTQGIDDVRFLKASSGATIDVYASEETLGSLTERFNYIFRQETKGSGHLYKPFLTPHPIRIPSHFRINDIEIDAFEQEHGFGSMTTGYRIGTMAYSTDAVNLPEYAFDLLQGLDLWIVDCLRFEPHETHAHFDKALEWIARVKPKHAVLTHLNHLVDYDVIRDRCPPGVEPAYDGLTIEISA</sequence>
<dbReference type="SUPFAM" id="SSF56281">
    <property type="entry name" value="Metallo-hydrolase/oxidoreductase"/>
    <property type="match status" value="1"/>
</dbReference>
<evidence type="ECO:0000313" key="2">
    <source>
        <dbReference type="EMBL" id="MDY0883106.1"/>
    </source>
</evidence>
<comment type="caution">
    <text evidence="2">The sequence shown here is derived from an EMBL/GenBank/DDBJ whole genome shotgun (WGS) entry which is preliminary data.</text>
</comment>
<keyword evidence="3" id="KW-1185">Reference proteome</keyword>
<protein>
    <submittedName>
        <fullName evidence="2">MBL fold metallo-hydrolase</fullName>
    </submittedName>
</protein>